<feature type="compositionally biased region" description="Low complexity" evidence="1">
    <location>
        <begin position="81"/>
        <end position="110"/>
    </location>
</feature>
<reference evidence="3" key="1">
    <citation type="submission" date="2022-03" db="EMBL/GenBank/DDBJ databases">
        <title>Draft genome sequence of Aduncisulcus paluster, a free-living microaerophilic Fornicata.</title>
        <authorList>
            <person name="Yuyama I."/>
            <person name="Kume K."/>
            <person name="Tamura T."/>
            <person name="Inagaki Y."/>
            <person name="Hashimoto T."/>
        </authorList>
    </citation>
    <scope>NUCLEOTIDE SEQUENCE</scope>
    <source>
        <strain evidence="3">NY0171</strain>
    </source>
</reference>
<feature type="compositionally biased region" description="Acidic residues" evidence="1">
    <location>
        <begin position="115"/>
        <end position="143"/>
    </location>
</feature>
<protein>
    <submittedName>
        <fullName evidence="3">Uncharacterized protein</fullName>
    </submittedName>
</protein>
<accession>A0ABQ5K3B0</accession>
<feature type="compositionally biased region" description="Polar residues" evidence="1">
    <location>
        <begin position="146"/>
        <end position="156"/>
    </location>
</feature>
<feature type="region of interest" description="Disordered" evidence="1">
    <location>
        <begin position="176"/>
        <end position="221"/>
    </location>
</feature>
<feature type="region of interest" description="Disordered" evidence="1">
    <location>
        <begin position="46"/>
        <end position="164"/>
    </location>
</feature>
<dbReference type="EMBL" id="BQXS01012693">
    <property type="protein sequence ID" value="GKT26960.1"/>
    <property type="molecule type" value="Genomic_DNA"/>
</dbReference>
<name>A0ABQ5K3B0_9EUKA</name>
<proteinExistence type="predicted"/>
<feature type="compositionally biased region" description="Basic and acidic residues" evidence="1">
    <location>
        <begin position="67"/>
        <end position="80"/>
    </location>
</feature>
<evidence type="ECO:0000256" key="1">
    <source>
        <dbReference type="SAM" id="MobiDB-lite"/>
    </source>
</evidence>
<gene>
    <name evidence="3" type="ORF">ADUPG1_013547</name>
</gene>
<evidence type="ECO:0000256" key="2">
    <source>
        <dbReference type="SAM" id="Phobius"/>
    </source>
</evidence>
<feature type="transmembrane region" description="Helical" evidence="2">
    <location>
        <begin position="333"/>
        <end position="355"/>
    </location>
</feature>
<organism evidence="3 4">
    <name type="scientific">Aduncisulcus paluster</name>
    <dbReference type="NCBI Taxonomy" id="2918883"/>
    <lineage>
        <taxon>Eukaryota</taxon>
        <taxon>Metamonada</taxon>
        <taxon>Carpediemonas-like organisms</taxon>
        <taxon>Aduncisulcus</taxon>
    </lineage>
</organism>
<keyword evidence="2" id="KW-1133">Transmembrane helix</keyword>
<comment type="caution">
    <text evidence="3">The sequence shown here is derived from an EMBL/GenBank/DDBJ whole genome shotgun (WGS) entry which is preliminary data.</text>
</comment>
<evidence type="ECO:0000313" key="3">
    <source>
        <dbReference type="EMBL" id="GKT26960.1"/>
    </source>
</evidence>
<dbReference type="Proteomes" id="UP001057375">
    <property type="component" value="Unassembled WGS sequence"/>
</dbReference>
<keyword evidence="2" id="KW-0812">Transmembrane</keyword>
<keyword evidence="2" id="KW-0472">Membrane</keyword>
<evidence type="ECO:0000313" key="4">
    <source>
        <dbReference type="Proteomes" id="UP001057375"/>
    </source>
</evidence>
<keyword evidence="4" id="KW-1185">Reference proteome</keyword>
<sequence>MPYSEKELSEKTVRELKKIWHKLSGKDLPSSQYIKKAKLIEKIQNIQASATKSPVKRRYNEEEMEYDDKRSATISDKSDESASTESSGSSSSTSIPSSSTQSTNQKSNESASEVLVEENSDQNEPKEEEEQEREEEEEEEEEESKVTGTAGTSNIGLESALVEDVENVLEIEAREAEKTAEKLKQKSKKMTPAELKPEKDDREDISDQVSVEKDGPLGEGAEENEILEIIGEYDTSIRDTSIRDTSMQFDSGTASESVGRFVKSIVRPSTLIGAAESLNVGEEQDESHDVPPFVEIISGNTTGAASMMAPEELEEDECFDQEIKKERMSCGTIIWRIFIFLLIVAGLCGIAWNRLSIIDLENKFKK</sequence>